<evidence type="ECO:0000313" key="1">
    <source>
        <dbReference type="EMBL" id="CAF5206656.1"/>
    </source>
</evidence>
<gene>
    <name evidence="1" type="ORF">SMN809_LOCUS77099</name>
</gene>
<dbReference type="EMBL" id="CAJOBI010336497">
    <property type="protein sequence ID" value="CAF5206656.1"/>
    <property type="molecule type" value="Genomic_DNA"/>
</dbReference>
<sequence>MHHQQSTEQGIHA</sequence>
<accession>A0A8S3IU35</accession>
<organism evidence="1 2">
    <name type="scientific">Rotaria magnacalcarata</name>
    <dbReference type="NCBI Taxonomy" id="392030"/>
    <lineage>
        <taxon>Eukaryota</taxon>
        <taxon>Metazoa</taxon>
        <taxon>Spiralia</taxon>
        <taxon>Gnathifera</taxon>
        <taxon>Rotifera</taxon>
        <taxon>Eurotatoria</taxon>
        <taxon>Bdelloidea</taxon>
        <taxon>Philodinida</taxon>
        <taxon>Philodinidae</taxon>
        <taxon>Rotaria</taxon>
    </lineage>
</organism>
<feature type="non-terminal residue" evidence="1">
    <location>
        <position position="13"/>
    </location>
</feature>
<proteinExistence type="predicted"/>
<evidence type="ECO:0000313" key="2">
    <source>
        <dbReference type="Proteomes" id="UP000676336"/>
    </source>
</evidence>
<comment type="caution">
    <text evidence="1">The sequence shown here is derived from an EMBL/GenBank/DDBJ whole genome shotgun (WGS) entry which is preliminary data.</text>
</comment>
<dbReference type="Proteomes" id="UP000676336">
    <property type="component" value="Unassembled WGS sequence"/>
</dbReference>
<protein>
    <submittedName>
        <fullName evidence="1">Uncharacterized protein</fullName>
    </submittedName>
</protein>
<reference evidence="1" key="1">
    <citation type="submission" date="2021-02" db="EMBL/GenBank/DDBJ databases">
        <authorList>
            <person name="Nowell W R."/>
        </authorList>
    </citation>
    <scope>NUCLEOTIDE SEQUENCE</scope>
</reference>
<name>A0A8S3IU35_9BILA</name>